<evidence type="ECO:0000313" key="2">
    <source>
        <dbReference type="Proteomes" id="UP000054560"/>
    </source>
</evidence>
<accession>A0A0L0F838</accession>
<dbReference type="EMBL" id="KQ246365">
    <property type="protein sequence ID" value="KNC72887.1"/>
    <property type="molecule type" value="Genomic_DNA"/>
</dbReference>
<dbReference type="AlphaFoldDB" id="A0A0L0F838"/>
<dbReference type="Gene3D" id="3.10.330.20">
    <property type="match status" value="1"/>
</dbReference>
<organism evidence="1 2">
    <name type="scientific">Sphaeroforma arctica JP610</name>
    <dbReference type="NCBI Taxonomy" id="667725"/>
    <lineage>
        <taxon>Eukaryota</taxon>
        <taxon>Ichthyosporea</taxon>
        <taxon>Ichthyophonida</taxon>
        <taxon>Sphaeroforma</taxon>
    </lineage>
</organism>
<reference evidence="1 2" key="1">
    <citation type="submission" date="2011-02" db="EMBL/GenBank/DDBJ databases">
        <title>The Genome Sequence of Sphaeroforma arctica JP610.</title>
        <authorList>
            <consortium name="The Broad Institute Genome Sequencing Platform"/>
            <person name="Russ C."/>
            <person name="Cuomo C."/>
            <person name="Young S.K."/>
            <person name="Zeng Q."/>
            <person name="Gargeya S."/>
            <person name="Alvarado L."/>
            <person name="Berlin A."/>
            <person name="Chapman S.B."/>
            <person name="Chen Z."/>
            <person name="Freedman E."/>
            <person name="Gellesch M."/>
            <person name="Goldberg J."/>
            <person name="Griggs A."/>
            <person name="Gujja S."/>
            <person name="Heilman E."/>
            <person name="Heiman D."/>
            <person name="Howarth C."/>
            <person name="Mehta T."/>
            <person name="Neiman D."/>
            <person name="Pearson M."/>
            <person name="Roberts A."/>
            <person name="Saif S."/>
            <person name="Shea T."/>
            <person name="Shenoy N."/>
            <person name="Sisk P."/>
            <person name="Stolte C."/>
            <person name="Sykes S."/>
            <person name="White J."/>
            <person name="Yandava C."/>
            <person name="Burger G."/>
            <person name="Gray M.W."/>
            <person name="Holland P.W.H."/>
            <person name="King N."/>
            <person name="Lang F.B.F."/>
            <person name="Roger A.J."/>
            <person name="Ruiz-Trillo I."/>
            <person name="Haas B."/>
            <person name="Nusbaum C."/>
            <person name="Birren B."/>
        </authorList>
    </citation>
    <scope>NUCLEOTIDE SEQUENCE [LARGE SCALE GENOMIC DNA]</scope>
    <source>
        <strain evidence="1 2">JP610</strain>
    </source>
</reference>
<proteinExistence type="predicted"/>
<gene>
    <name evidence="1" type="ORF">SARC_14553</name>
</gene>
<dbReference type="RefSeq" id="XP_014146789.1">
    <property type="nucleotide sequence ID" value="XM_014291314.1"/>
</dbReference>
<name>A0A0L0F838_9EUKA</name>
<evidence type="ECO:0000313" key="1">
    <source>
        <dbReference type="EMBL" id="KNC72887.1"/>
    </source>
</evidence>
<protein>
    <submittedName>
        <fullName evidence="1">Uncharacterized protein</fullName>
    </submittedName>
</protein>
<dbReference type="Proteomes" id="UP000054560">
    <property type="component" value="Unassembled WGS sequence"/>
</dbReference>
<keyword evidence="2" id="KW-1185">Reference proteome</keyword>
<dbReference type="GeneID" id="25915057"/>
<sequence length="194" mass="22210">MLRKCMVSATFRPSFRSTNIVHARHITTKQSLPSTRYSRTVITRYCFINVEPKQSFYCTFQNRIICGMPMNKVRHAQRASFYTVKGLATPYPSPTDNSRKEIHTYDQAQRITPDTNRSEFDTNVNSSNNNPILGQGTVFQEGELVVLTEKNAKVQRTRGKIHSIMVQLLPKKTFRSHAGHILLSHIINLRVGKT</sequence>